<feature type="non-terminal residue" evidence="2">
    <location>
        <position position="1"/>
    </location>
</feature>
<comment type="caution">
    <text evidence="2">The sequence shown here is derived from an EMBL/GenBank/DDBJ whole genome shotgun (WGS) entry which is preliminary data.</text>
</comment>
<keyword evidence="1" id="KW-0472">Membrane</keyword>
<accession>A0A415H0M7</accession>
<organism evidence="2 3">
    <name type="scientific">Dorea formicigenerans</name>
    <dbReference type="NCBI Taxonomy" id="39486"/>
    <lineage>
        <taxon>Bacteria</taxon>
        <taxon>Bacillati</taxon>
        <taxon>Bacillota</taxon>
        <taxon>Clostridia</taxon>
        <taxon>Lachnospirales</taxon>
        <taxon>Lachnospiraceae</taxon>
        <taxon>Dorea</taxon>
    </lineage>
</organism>
<keyword evidence="1" id="KW-0812">Transmembrane</keyword>
<sequence>IYNIFMLSVKINGTRIMLSVKINGTRIIEGAFASLILLLGLNTLIFKAYLLLSKEKELEKYNAVYAKQLEVCGRNYLLLSKEKELEKYNAVYAKQLEVCGRNINEREKIMLEFRNAKHDIKQHYTVLLKMLQNDMNDSAIQYLSKLLSLDPLEEMNFQILKILLLIP</sequence>
<evidence type="ECO:0000313" key="2">
    <source>
        <dbReference type="EMBL" id="RHK58867.1"/>
    </source>
</evidence>
<proteinExistence type="predicted"/>
<dbReference type="AlphaFoldDB" id="A0A415H0M7"/>
<evidence type="ECO:0000313" key="3">
    <source>
        <dbReference type="Proteomes" id="UP000284152"/>
    </source>
</evidence>
<evidence type="ECO:0000256" key="1">
    <source>
        <dbReference type="SAM" id="Phobius"/>
    </source>
</evidence>
<gene>
    <name evidence="2" type="ORF">DW054_16745</name>
</gene>
<dbReference type="Proteomes" id="UP000284152">
    <property type="component" value="Unassembled WGS sequence"/>
</dbReference>
<dbReference type="EMBL" id="QRNS01000085">
    <property type="protein sequence ID" value="RHK58867.1"/>
    <property type="molecule type" value="Genomic_DNA"/>
</dbReference>
<protein>
    <submittedName>
        <fullName evidence="2">Uncharacterized protein</fullName>
    </submittedName>
</protein>
<feature type="transmembrane region" description="Helical" evidence="1">
    <location>
        <begin position="31"/>
        <end position="52"/>
    </location>
</feature>
<reference evidence="2 3" key="1">
    <citation type="submission" date="2018-08" db="EMBL/GenBank/DDBJ databases">
        <title>A genome reference for cultivated species of the human gut microbiota.</title>
        <authorList>
            <person name="Zou Y."/>
            <person name="Xue W."/>
            <person name="Luo G."/>
        </authorList>
    </citation>
    <scope>NUCLEOTIDE SEQUENCE [LARGE SCALE GENOMIC DNA]</scope>
    <source>
        <strain evidence="2 3">AF42-21</strain>
    </source>
</reference>
<keyword evidence="1" id="KW-1133">Transmembrane helix</keyword>
<name>A0A415H0M7_9FIRM</name>